<feature type="transmembrane region" description="Helical" evidence="10">
    <location>
        <begin position="689"/>
        <end position="714"/>
    </location>
</feature>
<dbReference type="InterPro" id="IPR050256">
    <property type="entry name" value="Glycosyltransferase_2"/>
</dbReference>
<evidence type="ECO:0000256" key="3">
    <source>
        <dbReference type="ARBA" id="ARBA00022676"/>
    </source>
</evidence>
<feature type="transmembrane region" description="Helical" evidence="10">
    <location>
        <begin position="508"/>
        <end position="527"/>
    </location>
</feature>
<accession>A0A937RP15</accession>
<feature type="transmembrane region" description="Helical" evidence="10">
    <location>
        <begin position="792"/>
        <end position="812"/>
    </location>
</feature>
<comment type="caution">
    <text evidence="13">The sequence shown here is derived from an EMBL/GenBank/DDBJ whole genome shotgun (WGS) entry which is preliminary data.</text>
</comment>
<evidence type="ECO:0000313" key="13">
    <source>
        <dbReference type="EMBL" id="MBL7632314.1"/>
    </source>
</evidence>
<evidence type="ECO:0000256" key="6">
    <source>
        <dbReference type="ARBA" id="ARBA00022985"/>
    </source>
</evidence>
<evidence type="ECO:0000256" key="8">
    <source>
        <dbReference type="ARBA" id="ARBA00023136"/>
    </source>
</evidence>
<evidence type="ECO:0000256" key="1">
    <source>
        <dbReference type="ARBA" id="ARBA00006739"/>
    </source>
</evidence>
<evidence type="ECO:0000259" key="12">
    <source>
        <dbReference type="Pfam" id="PF13231"/>
    </source>
</evidence>
<keyword evidence="5 10" id="KW-0812">Transmembrane</keyword>
<feature type="transmembrane region" description="Helical" evidence="10">
    <location>
        <begin position="105"/>
        <end position="125"/>
    </location>
</feature>
<keyword evidence="3" id="KW-0328">Glycosyltransferase</keyword>
<keyword evidence="8 10" id="KW-0472">Membrane</keyword>
<dbReference type="GO" id="GO:0099621">
    <property type="term" value="F:undecaprenyl-phosphate 4-deoxy-4-formamido-L-arabinose transferase activity"/>
    <property type="evidence" value="ECO:0007669"/>
    <property type="project" value="TreeGrafter"/>
</dbReference>
<dbReference type="Pfam" id="PF13231">
    <property type="entry name" value="PMT_2"/>
    <property type="match status" value="1"/>
</dbReference>
<dbReference type="Pfam" id="PF00535">
    <property type="entry name" value="Glycos_transf_2"/>
    <property type="match status" value="1"/>
</dbReference>
<dbReference type="PANTHER" id="PTHR48090">
    <property type="entry name" value="UNDECAPRENYL-PHOSPHATE 4-DEOXY-4-FORMAMIDO-L-ARABINOSE TRANSFERASE-RELATED"/>
    <property type="match status" value="1"/>
</dbReference>
<dbReference type="RefSeq" id="WP_203004841.1">
    <property type="nucleotide sequence ID" value="NZ_JADWYU010000045.1"/>
</dbReference>
<evidence type="ECO:0000256" key="4">
    <source>
        <dbReference type="ARBA" id="ARBA00022679"/>
    </source>
</evidence>
<dbReference type="InterPro" id="IPR001173">
    <property type="entry name" value="Glyco_trans_2-like"/>
</dbReference>
<dbReference type="GO" id="GO:0009103">
    <property type="term" value="P:lipopolysaccharide biosynthetic process"/>
    <property type="evidence" value="ECO:0007669"/>
    <property type="project" value="UniProtKB-KW"/>
</dbReference>
<keyword evidence="2" id="KW-1003">Cell membrane</keyword>
<proteinExistence type="inferred from homology"/>
<sequence>MGSPTALEQARRDLPPLAPARPRARRRPPSASSSAARRALFLLRVVSVPCVLLLVLRAGRDAGAPAAAAYAAAFLAAAGCNLLLRRLARLGDGRVRAAASWRRSAAALMLTLACLAAGTGVYLGLRYVDVPGNAAAVAGLVVGATAAAGLRHSRFFGYVRVTEAASEPVHRLRALAHGGIAFFLPAHNEVENLQGCVEDLVTTFQRLAVPYRVIIVDDGSTDGTRELTGELSQTYEHVDVIRHEVNRGYGAALRTGLSATYETGMLLIGFSDSDRQFRARSIETLLSQMARTNADMVVGFRIARADSLKRRLMGSGWHALTRLMLGFTARDVDCGFKLVDRSVIEKILPRLDGDHAAISPQLLAYAGRYGFRIEEAGVTHYPRTAGKQTGGSLKVVLGSFVSLFKLRSKVTRHAVEDGRRSVGPWRRTDPWVRLVFVVACLCSIGSFAYFYAHDVTLSYKDAISHLLISRRVVSSTTPGLAQLGGVWLPLPHLLALPLVWYGPAYESGICGSIVSMVSYVVCGVLLYKFGWRLTGRRSAGLVTAGVFLFNPSVLYMQSTPMTETLLLACIMGSVYGLLRWIQTDFRYQYLVRAAGSAFLATLSRYEGWVLLIAMMAALLVVALRSRLRSMTDGILISFATLAALGVIGWAAWNQLILGDWLGFQRGEYAKPSLWVDETERSIGHLDVAIGTYGIAVVGNLTLIFASLAVIGLVVYLARTRLSVESLPALVLVTFFPFFSYALYSGQRPLHVMHYNGELYNVRFGLIMILAAAVFVGYLTAQLGSLPRVRGLRLAPAGFALGLAIAVGGSGLVTRDILTLEEPQAWARAATSIQASEAADFLSDNYTSGLVLMESFGNEQVMFESQLPSDQCVYEGSYKQWERALADPRANGIEWIYMRRSAGTEDHVMIELAGSKRLAGYELVYSDADRLIYATPEHADEVRQAGNEDRT</sequence>
<feature type="transmembrane region" description="Helical" evidence="10">
    <location>
        <begin position="634"/>
        <end position="652"/>
    </location>
</feature>
<evidence type="ECO:0000256" key="9">
    <source>
        <dbReference type="SAM" id="MobiDB-lite"/>
    </source>
</evidence>
<evidence type="ECO:0000256" key="2">
    <source>
        <dbReference type="ARBA" id="ARBA00022475"/>
    </source>
</evidence>
<feature type="transmembrane region" description="Helical" evidence="10">
    <location>
        <begin position="763"/>
        <end position="780"/>
    </location>
</feature>
<dbReference type="Proteomes" id="UP000604475">
    <property type="component" value="Unassembled WGS sequence"/>
</dbReference>
<protein>
    <submittedName>
        <fullName evidence="13">Glycosyltransferase</fullName>
    </submittedName>
</protein>
<feature type="transmembrane region" description="Helical" evidence="10">
    <location>
        <begin position="431"/>
        <end position="452"/>
    </location>
</feature>
<feature type="transmembrane region" description="Helical" evidence="10">
    <location>
        <begin position="131"/>
        <end position="150"/>
    </location>
</feature>
<dbReference type="GO" id="GO:0005886">
    <property type="term" value="C:plasma membrane"/>
    <property type="evidence" value="ECO:0007669"/>
    <property type="project" value="TreeGrafter"/>
</dbReference>
<dbReference type="InterPro" id="IPR029044">
    <property type="entry name" value="Nucleotide-diphossugar_trans"/>
</dbReference>
<keyword evidence="14" id="KW-1185">Reference proteome</keyword>
<reference evidence="13" key="1">
    <citation type="submission" date="2020-12" db="EMBL/GenBank/DDBJ databases">
        <title>Genomic characterization of non-nitrogen-fixing Frankia strains.</title>
        <authorList>
            <person name="Carlos-Shanley C."/>
            <person name="Guerra T."/>
            <person name="Hahn D."/>
        </authorList>
    </citation>
    <scope>NUCLEOTIDE SEQUENCE</scope>
    <source>
        <strain evidence="13">CN6</strain>
    </source>
</reference>
<dbReference type="CDD" id="cd04179">
    <property type="entry name" value="DPM_DPG-synthase_like"/>
    <property type="match status" value="1"/>
</dbReference>
<dbReference type="AlphaFoldDB" id="A0A937RP15"/>
<evidence type="ECO:0000256" key="5">
    <source>
        <dbReference type="ARBA" id="ARBA00022692"/>
    </source>
</evidence>
<dbReference type="Gene3D" id="3.90.550.10">
    <property type="entry name" value="Spore Coat Polysaccharide Biosynthesis Protein SpsA, Chain A"/>
    <property type="match status" value="1"/>
</dbReference>
<dbReference type="EMBL" id="JAEACQ010000308">
    <property type="protein sequence ID" value="MBL7632314.1"/>
    <property type="molecule type" value="Genomic_DNA"/>
</dbReference>
<dbReference type="SUPFAM" id="SSF53448">
    <property type="entry name" value="Nucleotide-diphospho-sugar transferases"/>
    <property type="match status" value="1"/>
</dbReference>
<feature type="transmembrane region" description="Helical" evidence="10">
    <location>
        <begin position="602"/>
        <end position="622"/>
    </location>
</feature>
<feature type="transmembrane region" description="Helical" evidence="10">
    <location>
        <begin position="726"/>
        <end position="743"/>
    </location>
</feature>
<dbReference type="InterPro" id="IPR038731">
    <property type="entry name" value="RgtA/B/C-like"/>
</dbReference>
<feature type="transmembrane region" description="Helical" evidence="10">
    <location>
        <begin position="35"/>
        <end position="56"/>
    </location>
</feature>
<keyword evidence="4" id="KW-0808">Transferase</keyword>
<name>A0A937RP15_9ACTN</name>
<dbReference type="PANTHER" id="PTHR48090:SF3">
    <property type="entry name" value="UNDECAPRENYL-PHOSPHATE 4-DEOXY-4-FORMAMIDO-L-ARABINOSE TRANSFERASE"/>
    <property type="match status" value="1"/>
</dbReference>
<evidence type="ECO:0000256" key="10">
    <source>
        <dbReference type="SAM" id="Phobius"/>
    </source>
</evidence>
<evidence type="ECO:0000313" key="14">
    <source>
        <dbReference type="Proteomes" id="UP000604475"/>
    </source>
</evidence>
<keyword evidence="6" id="KW-0448">Lipopolysaccharide biosynthesis</keyword>
<feature type="domain" description="Glycosyltransferase 2-like" evidence="11">
    <location>
        <begin position="183"/>
        <end position="347"/>
    </location>
</feature>
<feature type="transmembrane region" description="Helical" evidence="10">
    <location>
        <begin position="62"/>
        <end position="84"/>
    </location>
</feature>
<organism evidence="13 14">
    <name type="scientific">Frankia nepalensis</name>
    <dbReference type="NCBI Taxonomy" id="1836974"/>
    <lineage>
        <taxon>Bacteria</taxon>
        <taxon>Bacillati</taxon>
        <taxon>Actinomycetota</taxon>
        <taxon>Actinomycetes</taxon>
        <taxon>Frankiales</taxon>
        <taxon>Frankiaceae</taxon>
        <taxon>Frankia</taxon>
    </lineage>
</organism>
<feature type="domain" description="Glycosyltransferase RgtA/B/C/D-like" evidence="12">
    <location>
        <begin position="513"/>
        <end position="649"/>
    </location>
</feature>
<feature type="region of interest" description="Disordered" evidence="9">
    <location>
        <begin position="1"/>
        <end position="31"/>
    </location>
</feature>
<evidence type="ECO:0000259" key="11">
    <source>
        <dbReference type="Pfam" id="PF00535"/>
    </source>
</evidence>
<gene>
    <name evidence="13" type="ORF">I7412_35215</name>
</gene>
<evidence type="ECO:0000256" key="7">
    <source>
        <dbReference type="ARBA" id="ARBA00022989"/>
    </source>
</evidence>
<keyword evidence="7 10" id="KW-1133">Transmembrane helix</keyword>
<comment type="similarity">
    <text evidence="1">Belongs to the glycosyltransferase 2 family.</text>
</comment>
<feature type="transmembrane region" description="Helical" evidence="10">
    <location>
        <begin position="564"/>
        <end position="582"/>
    </location>
</feature>